<organism evidence="4 5">
    <name type="scientific">Stentor coeruleus</name>
    <dbReference type="NCBI Taxonomy" id="5963"/>
    <lineage>
        <taxon>Eukaryota</taxon>
        <taxon>Sar</taxon>
        <taxon>Alveolata</taxon>
        <taxon>Ciliophora</taxon>
        <taxon>Postciliodesmatophora</taxon>
        <taxon>Heterotrichea</taxon>
        <taxon>Heterotrichida</taxon>
        <taxon>Stentoridae</taxon>
        <taxon>Stentor</taxon>
    </lineage>
</organism>
<dbReference type="PANTHER" id="PTHR11909">
    <property type="entry name" value="CASEIN KINASE-RELATED"/>
    <property type="match status" value="1"/>
</dbReference>
<dbReference type="InterPro" id="IPR011009">
    <property type="entry name" value="Kinase-like_dom_sf"/>
</dbReference>
<name>A0A1R2CIS9_9CILI</name>
<dbReference type="InterPro" id="IPR050235">
    <property type="entry name" value="CK1_Ser-Thr_kinase"/>
</dbReference>
<gene>
    <name evidence="4" type="ORF">SteCoe_9002</name>
</gene>
<dbReference type="Gene3D" id="1.10.510.10">
    <property type="entry name" value="Transferase(Phosphotransferase) domain 1"/>
    <property type="match status" value="1"/>
</dbReference>
<evidence type="ECO:0000256" key="1">
    <source>
        <dbReference type="ARBA" id="ARBA00023860"/>
    </source>
</evidence>
<evidence type="ECO:0000313" key="4">
    <source>
        <dbReference type="EMBL" id="OMJ88903.1"/>
    </source>
</evidence>
<dbReference type="Pfam" id="PF00069">
    <property type="entry name" value="Pkinase"/>
    <property type="match status" value="1"/>
</dbReference>
<keyword evidence="5" id="KW-1185">Reference proteome</keyword>
<dbReference type="GO" id="GO:0005524">
    <property type="term" value="F:ATP binding"/>
    <property type="evidence" value="ECO:0007669"/>
    <property type="project" value="InterPro"/>
</dbReference>
<dbReference type="PROSITE" id="PS50011">
    <property type="entry name" value="PROTEIN_KINASE_DOM"/>
    <property type="match status" value="1"/>
</dbReference>
<accession>A0A1R2CIS9</accession>
<dbReference type="SUPFAM" id="SSF56112">
    <property type="entry name" value="Protein kinase-like (PK-like)"/>
    <property type="match status" value="1"/>
</dbReference>
<proteinExistence type="predicted"/>
<reference evidence="4 5" key="1">
    <citation type="submission" date="2016-11" db="EMBL/GenBank/DDBJ databases">
        <title>The macronuclear genome of Stentor coeruleus: a giant cell with tiny introns.</title>
        <authorList>
            <person name="Slabodnick M."/>
            <person name="Ruby J.G."/>
            <person name="Reiff S.B."/>
            <person name="Swart E.C."/>
            <person name="Gosai S."/>
            <person name="Prabakaran S."/>
            <person name="Witkowska E."/>
            <person name="Larue G.E."/>
            <person name="Fisher S."/>
            <person name="Freeman R.M."/>
            <person name="Gunawardena J."/>
            <person name="Chu W."/>
            <person name="Stover N.A."/>
            <person name="Gregory B.D."/>
            <person name="Nowacki M."/>
            <person name="Derisi J."/>
            <person name="Roy S.W."/>
            <person name="Marshall W.F."/>
            <person name="Sood P."/>
        </authorList>
    </citation>
    <scope>NUCLEOTIDE SEQUENCE [LARGE SCALE GENOMIC DNA]</scope>
    <source>
        <strain evidence="4">WM001</strain>
    </source>
</reference>
<feature type="region of interest" description="Disordered" evidence="2">
    <location>
        <begin position="377"/>
        <end position="402"/>
    </location>
</feature>
<protein>
    <recommendedName>
        <fullName evidence="1">Casein kinase I</fullName>
    </recommendedName>
</protein>
<sequence>MLNSILGDRFEVVKKLHSNTFYKVYKANDLKTLSKVVIKCDRRNTEFSLIKYESEILTYLLASPGAHRILNKGEYKGRCYMILNYLGKSLNDKLKTHSNRISPGCALKITEELLLRIEYLHKAGFVHRDIKPEKILTGYGLNWQTLYVIGYRYAVRINENENVDHFNLHPENYVYSSLNSSNKIPYTRRDDLESIIYILIHLYTGSLPWLNTPYESEQEIKELKESISLGKLCKNLPIEILTMARYVRSLKHNEEPNYQMLRNSIKYLASKLKVNLIYDWAFNPREMICPNNTLTINKRIPPKAPSSKRHNTEKARYKAHRSKKKKSISQRGSDLENEDNEKIPYNEESEIINADRSEYDIDEKSEIVVLKKKISSSEPGSEDFFNRKIDSDSGSETYSPKKDRNLLPAFKAIEDESVLSSERTDTIENSKHLDIRNMKANKKSRKKIDDFNV</sequence>
<dbReference type="Proteomes" id="UP000187209">
    <property type="component" value="Unassembled WGS sequence"/>
</dbReference>
<comment type="caution">
    <text evidence="4">The sequence shown here is derived from an EMBL/GenBank/DDBJ whole genome shotgun (WGS) entry which is preliminary data.</text>
</comment>
<dbReference type="AlphaFoldDB" id="A0A1R2CIS9"/>
<feature type="compositionally biased region" description="Basic residues" evidence="2">
    <location>
        <begin position="317"/>
        <end position="328"/>
    </location>
</feature>
<feature type="region of interest" description="Disordered" evidence="2">
    <location>
        <begin position="297"/>
        <end position="343"/>
    </location>
</feature>
<dbReference type="SMART" id="SM00220">
    <property type="entry name" value="S_TKc"/>
    <property type="match status" value="1"/>
</dbReference>
<evidence type="ECO:0000259" key="3">
    <source>
        <dbReference type="PROSITE" id="PS50011"/>
    </source>
</evidence>
<dbReference type="InterPro" id="IPR000719">
    <property type="entry name" value="Prot_kinase_dom"/>
</dbReference>
<evidence type="ECO:0000256" key="2">
    <source>
        <dbReference type="SAM" id="MobiDB-lite"/>
    </source>
</evidence>
<feature type="domain" description="Protein kinase" evidence="3">
    <location>
        <begin position="10"/>
        <end position="268"/>
    </location>
</feature>
<dbReference type="EMBL" id="MPUH01000138">
    <property type="protein sequence ID" value="OMJ88903.1"/>
    <property type="molecule type" value="Genomic_DNA"/>
</dbReference>
<dbReference type="GO" id="GO:0004672">
    <property type="term" value="F:protein kinase activity"/>
    <property type="evidence" value="ECO:0007669"/>
    <property type="project" value="InterPro"/>
</dbReference>
<evidence type="ECO:0000313" key="5">
    <source>
        <dbReference type="Proteomes" id="UP000187209"/>
    </source>
</evidence>